<proteinExistence type="predicted"/>
<accession>A0A318E923</accession>
<dbReference type="RefSeq" id="WP_110265460.1">
    <property type="nucleotide sequence ID" value="NZ_CAWNXA010000006.1"/>
</dbReference>
<keyword evidence="1" id="KW-1133">Transmembrane helix</keyword>
<gene>
    <name evidence="2" type="ORF">C8D93_106120</name>
</gene>
<evidence type="ECO:0008006" key="4">
    <source>
        <dbReference type="Google" id="ProtNLM"/>
    </source>
</evidence>
<feature type="transmembrane region" description="Helical" evidence="1">
    <location>
        <begin position="145"/>
        <end position="170"/>
    </location>
</feature>
<dbReference type="OrthoDB" id="8850092at2"/>
<keyword evidence="1" id="KW-0812">Transmembrane</keyword>
<keyword evidence="1" id="KW-0472">Membrane</keyword>
<sequence>MSSLWPWLAVAGLGALHGLHPATGWLPAAAWGWRARDRRLALQALGPIALGHAASVAIVATLVVFGLSVDDRVLQLIAGGLLLGIVVAHLRGGACRPLRVPAGSAGLALWSFIAATSHGAGWMLVPALIPLCGGSAALREISASGSALLVLAAVGVHLAAMLVVTGVVALGACRALSGLSPCFSLPRRTRP</sequence>
<protein>
    <recommendedName>
        <fullName evidence="4">Urease accessory protein UreH-like transmembrane domain-containing protein</fullName>
    </recommendedName>
</protein>
<evidence type="ECO:0000313" key="3">
    <source>
        <dbReference type="Proteomes" id="UP000248330"/>
    </source>
</evidence>
<organism evidence="2 3">
    <name type="scientific">Sinimarinibacterium flocculans</name>
    <dbReference type="NCBI Taxonomy" id="985250"/>
    <lineage>
        <taxon>Bacteria</taxon>
        <taxon>Pseudomonadati</taxon>
        <taxon>Pseudomonadota</taxon>
        <taxon>Gammaproteobacteria</taxon>
        <taxon>Nevskiales</taxon>
        <taxon>Nevskiaceae</taxon>
        <taxon>Sinimarinibacterium</taxon>
    </lineage>
</organism>
<feature type="transmembrane region" description="Helical" evidence="1">
    <location>
        <begin position="40"/>
        <end position="67"/>
    </location>
</feature>
<reference evidence="2 3" key="1">
    <citation type="submission" date="2018-04" db="EMBL/GenBank/DDBJ databases">
        <title>Genomic Encyclopedia of Type Strains, Phase IV (KMG-IV): sequencing the most valuable type-strain genomes for metagenomic binning, comparative biology and taxonomic classification.</title>
        <authorList>
            <person name="Goeker M."/>
        </authorList>
    </citation>
    <scope>NUCLEOTIDE SEQUENCE [LARGE SCALE GENOMIC DNA]</scope>
    <source>
        <strain evidence="2 3">DSM 104150</strain>
    </source>
</reference>
<dbReference type="Proteomes" id="UP000248330">
    <property type="component" value="Unassembled WGS sequence"/>
</dbReference>
<keyword evidence="3" id="KW-1185">Reference proteome</keyword>
<feature type="transmembrane region" description="Helical" evidence="1">
    <location>
        <begin position="6"/>
        <end position="28"/>
    </location>
</feature>
<evidence type="ECO:0000313" key="2">
    <source>
        <dbReference type="EMBL" id="PXV67143.1"/>
    </source>
</evidence>
<feature type="transmembrane region" description="Helical" evidence="1">
    <location>
        <begin position="73"/>
        <end position="90"/>
    </location>
</feature>
<feature type="transmembrane region" description="Helical" evidence="1">
    <location>
        <begin position="102"/>
        <end position="125"/>
    </location>
</feature>
<evidence type="ECO:0000256" key="1">
    <source>
        <dbReference type="SAM" id="Phobius"/>
    </source>
</evidence>
<dbReference type="AlphaFoldDB" id="A0A318E923"/>
<comment type="caution">
    <text evidence="2">The sequence shown here is derived from an EMBL/GenBank/DDBJ whole genome shotgun (WGS) entry which is preliminary data.</text>
</comment>
<dbReference type="EMBL" id="QICN01000006">
    <property type="protein sequence ID" value="PXV67143.1"/>
    <property type="molecule type" value="Genomic_DNA"/>
</dbReference>
<name>A0A318E923_9GAMM</name>